<dbReference type="EMBL" id="CP127526">
    <property type="protein sequence ID" value="XRI72780.1"/>
    <property type="molecule type" value="Genomic_DNA"/>
</dbReference>
<evidence type="ECO:0000313" key="2">
    <source>
        <dbReference type="Proteomes" id="UP001195965"/>
    </source>
</evidence>
<name>A0ACD5HCW8_9PROT</name>
<dbReference type="Proteomes" id="UP001195965">
    <property type="component" value="Chromosome"/>
</dbReference>
<protein>
    <submittedName>
        <fullName evidence="1">Uncharacterized protein</fullName>
    </submittedName>
</protein>
<reference evidence="1 2" key="1">
    <citation type="journal article" date="2021" name="ISME J.">
        <title>Genomic evolution of the class Acidithiobacillia: deep-branching Proteobacteria living in extreme acidic conditions.</title>
        <authorList>
            <person name="Moya-Beltran A."/>
            <person name="Beard S."/>
            <person name="Rojas-Villalobos C."/>
            <person name="Issotta F."/>
            <person name="Gallardo Y."/>
            <person name="Ulloa R."/>
            <person name="Giaveno A."/>
            <person name="Degli Esposti M."/>
            <person name="Johnson D.B."/>
            <person name="Quatrini R."/>
        </authorList>
    </citation>
    <scope>NUCLEOTIDE SEQUENCE [LARGE SCALE GENOMIC DNA]</scope>
    <source>
        <strain evidence="1 2">GG1-14</strain>
    </source>
</reference>
<evidence type="ECO:0000313" key="1">
    <source>
        <dbReference type="EMBL" id="XRI72780.1"/>
    </source>
</evidence>
<sequence>MRTSDPLTLWRNFEAEGFTLTAKGGRLRVAPADRLTDEHRAAIRQHREGLLALAENNPLGAAQQVEIYQLTPLARDDSTGLSVAAMAACRVCRGVRFWTVPGGRWVCATCHPPAPSLSGIQWTEAAPPEPVTCCARCANFQHGEPNPAESLGRCGVTLSGLPPPGGTGYRAPSPGAHRTCPKFTQKGDEA</sequence>
<gene>
    <name evidence="1" type="ORF">HHS34_010035</name>
</gene>
<organism evidence="1 2">
    <name type="scientific">Acidithiobacillus montserratensis</name>
    <dbReference type="NCBI Taxonomy" id="2729135"/>
    <lineage>
        <taxon>Bacteria</taxon>
        <taxon>Pseudomonadati</taxon>
        <taxon>Pseudomonadota</taxon>
        <taxon>Acidithiobacillia</taxon>
        <taxon>Acidithiobacillales</taxon>
        <taxon>Acidithiobacillaceae</taxon>
        <taxon>Acidithiobacillus</taxon>
    </lineage>
</organism>
<keyword evidence="2" id="KW-1185">Reference proteome</keyword>
<proteinExistence type="predicted"/>
<accession>A0ACD5HCW8</accession>